<feature type="transmembrane region" description="Helical" evidence="10">
    <location>
        <begin position="37"/>
        <end position="58"/>
    </location>
</feature>
<dbReference type="GO" id="GO:0031992">
    <property type="term" value="F:energy transducer activity"/>
    <property type="evidence" value="ECO:0007669"/>
    <property type="project" value="TreeGrafter"/>
</dbReference>
<feature type="transmembrane region" description="Helical" evidence="10">
    <location>
        <begin position="108"/>
        <end position="129"/>
    </location>
</feature>
<evidence type="ECO:0000256" key="8">
    <source>
        <dbReference type="ARBA" id="ARBA00022989"/>
    </source>
</evidence>
<protein>
    <submittedName>
        <fullName evidence="12">TonB family C-terminal domain-containing protein</fullName>
    </submittedName>
</protein>
<evidence type="ECO:0000256" key="3">
    <source>
        <dbReference type="ARBA" id="ARBA00022448"/>
    </source>
</evidence>
<dbReference type="InterPro" id="IPR037066">
    <property type="entry name" value="Plug_dom_sf"/>
</dbReference>
<dbReference type="CDD" id="cd07341">
    <property type="entry name" value="M56_BlaR1_MecR1_like"/>
    <property type="match status" value="1"/>
</dbReference>
<evidence type="ECO:0000256" key="1">
    <source>
        <dbReference type="ARBA" id="ARBA00004383"/>
    </source>
</evidence>
<dbReference type="EMBL" id="LT838813">
    <property type="protein sequence ID" value="SMD45194.1"/>
    <property type="molecule type" value="Genomic_DNA"/>
</dbReference>
<dbReference type="Gene3D" id="3.30.1150.10">
    <property type="match status" value="3"/>
</dbReference>
<dbReference type="NCBIfam" id="TIGR01352">
    <property type="entry name" value="tonB_Cterm"/>
    <property type="match status" value="1"/>
</dbReference>
<dbReference type="RefSeq" id="WP_084121938.1">
    <property type="nucleotide sequence ID" value="NZ_LT838813.1"/>
</dbReference>
<comment type="similarity">
    <text evidence="2">Belongs to the TonB family.</text>
</comment>
<keyword evidence="9 10" id="KW-0472">Membrane</keyword>
<sequence>MAVLIDYIWQSTFCLLFFFGVYFVFLRNEKAFTVNRFYILITPVLALLFPLISIPVSFDKPGISLEQTEFYRALSEQEAPDNFVATFGLPEVIVQSSKLPLLWEIRDYIFLAYLSVILFLSFKLFLNFIQLRMIWEKGWYQTIYNLKENYFLIPTFGLAPVFSYFNKLFWDDTHILKDDEKEQIIKHEIEHIRQGHSWDVMYYQILSILFWFNPVIHLMRAELIDVHEYLADENVIRKTINKENYPKLIVKMAFKGIDLPIGNYFIRSTTLKRIMMMKNPKKINWLKTVMVFPLSLTLLALVSMKTERGEHLLPLRITENIEEIKKMLLVSQDSLEVGIKVKKIKNPLHYEFISPRENENLTAQIGELQYEFTGINSDEEYIKVRGLINNLRSTSKITKSYPNARFKYQVDSPAEPTMGMEEWNKAITQQIKVPQMEKDLGLGGVIEIEFVVSKEGEIQNPIVKRSYGGGLDDQLLEAVQKESVNKWIAAKSNEKPVDMVMTASFAFYGSAMSATDSHQFFNPSPTPALNSNFVVTENTVFDVVEKAPEFEGGMKAWNEWIKSNIQYPNTAKQMGVEGTVYVVFVINKDGTVDQPEILRGIGAGCDEEVLRLISEMPDWIPGEQRGQKVNVRMRLPVRFKLPSDQVVSGNLFDENPQSQGGNPKASEAFNSHMAKNLKYPAESRENEVFGTVFTKVHLDADGKINSYAITKGVSPELDNEVLRVIENAPNWTVDGKENSYIVNLPITFRIAGGENTLGQILKVENEIVVTGYGAQDRSPFSKIKMYETKENHSSEPIFVIDGVAHPEIGRKLDDIIKPDQIKSIEVVKGEKAFSMIDLYGSRVQNGVILITTKK</sequence>
<dbReference type="Pfam" id="PF05569">
    <property type="entry name" value="Peptidase_M56"/>
    <property type="match status" value="1"/>
</dbReference>
<feature type="transmembrane region" description="Helical" evidence="10">
    <location>
        <begin position="150"/>
        <end position="170"/>
    </location>
</feature>
<dbReference type="InterPro" id="IPR008756">
    <property type="entry name" value="Peptidase_M56"/>
</dbReference>
<evidence type="ECO:0000256" key="5">
    <source>
        <dbReference type="ARBA" id="ARBA00022519"/>
    </source>
</evidence>
<dbReference type="Proteomes" id="UP000192333">
    <property type="component" value="Chromosome I"/>
</dbReference>
<comment type="subcellular location">
    <subcellularLocation>
        <location evidence="1">Cell inner membrane</location>
        <topology evidence="1">Single-pass membrane protein</topology>
        <orientation evidence="1">Periplasmic side</orientation>
    </subcellularLocation>
</comment>
<feature type="domain" description="TonB C-terminal" evidence="11">
    <location>
        <begin position="552"/>
        <end position="648"/>
    </location>
</feature>
<dbReference type="OrthoDB" id="9812355at2"/>
<dbReference type="InterPro" id="IPR037682">
    <property type="entry name" value="TonB_C"/>
</dbReference>
<dbReference type="GO" id="GO:0015031">
    <property type="term" value="P:protein transport"/>
    <property type="evidence" value="ECO:0007669"/>
    <property type="project" value="UniProtKB-KW"/>
</dbReference>
<dbReference type="PROSITE" id="PS52015">
    <property type="entry name" value="TONB_CTD"/>
    <property type="match status" value="2"/>
</dbReference>
<feature type="domain" description="TonB C-terminal" evidence="11">
    <location>
        <begin position="664"/>
        <end position="757"/>
    </location>
</feature>
<dbReference type="GO" id="GO:0055085">
    <property type="term" value="P:transmembrane transport"/>
    <property type="evidence" value="ECO:0007669"/>
    <property type="project" value="InterPro"/>
</dbReference>
<proteinExistence type="inferred from homology"/>
<feature type="transmembrane region" description="Helical" evidence="10">
    <location>
        <begin position="7"/>
        <end position="25"/>
    </location>
</feature>
<reference evidence="13" key="1">
    <citation type="submission" date="2017-04" db="EMBL/GenBank/DDBJ databases">
        <authorList>
            <person name="Varghese N."/>
            <person name="Submissions S."/>
        </authorList>
    </citation>
    <scope>NUCLEOTIDE SEQUENCE [LARGE SCALE GENOMIC DNA]</scope>
    <source>
        <strain evidence="13">DSM 16537</strain>
    </source>
</reference>
<dbReference type="Gene3D" id="2.170.130.10">
    <property type="entry name" value="TonB-dependent receptor, plug domain"/>
    <property type="match status" value="1"/>
</dbReference>
<evidence type="ECO:0000259" key="11">
    <source>
        <dbReference type="PROSITE" id="PS52015"/>
    </source>
</evidence>
<dbReference type="AlphaFoldDB" id="A0A1W2H8S4"/>
<feature type="transmembrane region" description="Helical" evidence="10">
    <location>
        <begin position="285"/>
        <end position="304"/>
    </location>
</feature>
<name>A0A1W2H8S4_9BACT</name>
<evidence type="ECO:0000313" key="13">
    <source>
        <dbReference type="Proteomes" id="UP000192333"/>
    </source>
</evidence>
<dbReference type="InterPro" id="IPR051045">
    <property type="entry name" value="TonB-dependent_transducer"/>
</dbReference>
<feature type="transmembrane region" description="Helical" evidence="10">
    <location>
        <begin position="201"/>
        <end position="219"/>
    </location>
</feature>
<evidence type="ECO:0000256" key="4">
    <source>
        <dbReference type="ARBA" id="ARBA00022475"/>
    </source>
</evidence>
<organism evidence="12 13">
    <name type="scientific">Aquiflexum balticum DSM 16537</name>
    <dbReference type="NCBI Taxonomy" id="758820"/>
    <lineage>
        <taxon>Bacteria</taxon>
        <taxon>Pseudomonadati</taxon>
        <taxon>Bacteroidota</taxon>
        <taxon>Cytophagia</taxon>
        <taxon>Cytophagales</taxon>
        <taxon>Cyclobacteriaceae</taxon>
        <taxon>Aquiflexum</taxon>
    </lineage>
</organism>
<dbReference type="PANTHER" id="PTHR33446">
    <property type="entry name" value="PROTEIN TONB-RELATED"/>
    <property type="match status" value="1"/>
</dbReference>
<evidence type="ECO:0000256" key="10">
    <source>
        <dbReference type="SAM" id="Phobius"/>
    </source>
</evidence>
<keyword evidence="3" id="KW-0813">Transport</keyword>
<dbReference type="STRING" id="758820.SAMN00777080_3839"/>
<evidence type="ECO:0000256" key="7">
    <source>
        <dbReference type="ARBA" id="ARBA00022927"/>
    </source>
</evidence>
<evidence type="ECO:0000256" key="9">
    <source>
        <dbReference type="ARBA" id="ARBA00023136"/>
    </source>
</evidence>
<gene>
    <name evidence="12" type="ORF">SAMN00777080_3839</name>
</gene>
<dbReference type="SUPFAM" id="SSF74653">
    <property type="entry name" value="TolA/TonB C-terminal domain"/>
    <property type="match status" value="3"/>
</dbReference>
<dbReference type="InterPro" id="IPR006260">
    <property type="entry name" value="TonB/TolA_C"/>
</dbReference>
<keyword evidence="8 10" id="KW-1133">Transmembrane helix</keyword>
<dbReference type="GO" id="GO:0098797">
    <property type="term" value="C:plasma membrane protein complex"/>
    <property type="evidence" value="ECO:0007669"/>
    <property type="project" value="TreeGrafter"/>
</dbReference>
<evidence type="ECO:0000256" key="2">
    <source>
        <dbReference type="ARBA" id="ARBA00006555"/>
    </source>
</evidence>
<keyword evidence="6 10" id="KW-0812">Transmembrane</keyword>
<keyword evidence="5" id="KW-0997">Cell inner membrane</keyword>
<evidence type="ECO:0000256" key="6">
    <source>
        <dbReference type="ARBA" id="ARBA00022692"/>
    </source>
</evidence>
<dbReference type="PANTHER" id="PTHR33446:SF2">
    <property type="entry name" value="PROTEIN TONB"/>
    <property type="match status" value="1"/>
</dbReference>
<dbReference type="Pfam" id="PF03544">
    <property type="entry name" value="TonB_C"/>
    <property type="match status" value="3"/>
</dbReference>
<keyword evidence="4" id="KW-1003">Cell membrane</keyword>
<evidence type="ECO:0000313" key="12">
    <source>
        <dbReference type="EMBL" id="SMD45194.1"/>
    </source>
</evidence>
<keyword evidence="7" id="KW-0653">Protein transport</keyword>
<keyword evidence="13" id="KW-1185">Reference proteome</keyword>
<accession>A0A1W2H8S4</accession>